<dbReference type="PROSITE" id="PS51257">
    <property type="entry name" value="PROKAR_LIPOPROTEIN"/>
    <property type="match status" value="1"/>
</dbReference>
<evidence type="ECO:0000256" key="1">
    <source>
        <dbReference type="ARBA" id="ARBA00004196"/>
    </source>
</evidence>
<dbReference type="InterPro" id="IPR006059">
    <property type="entry name" value="SBP"/>
</dbReference>
<dbReference type="SUPFAM" id="SSF53850">
    <property type="entry name" value="Periplasmic binding protein-like II"/>
    <property type="match status" value="1"/>
</dbReference>
<dbReference type="CDD" id="cd13585">
    <property type="entry name" value="PBP2_TMBP_like"/>
    <property type="match status" value="1"/>
</dbReference>
<dbReference type="RefSeq" id="WP_139580800.1">
    <property type="nucleotide sequence ID" value="NZ_VDMA02000046.1"/>
</dbReference>
<keyword evidence="3" id="KW-0813">Transport</keyword>
<evidence type="ECO:0000313" key="7">
    <source>
        <dbReference type="Proteomes" id="UP000313066"/>
    </source>
</evidence>
<dbReference type="AlphaFoldDB" id="A0A5N6AW34"/>
<sequence length="445" mass="48076">MSRKIAVSAVAAAALLSLAACGGGDGSDSTGGAVTLRYAMWDEVQKPPIEQSIREFEKAHPTIKVQIELNNWNDYWSKLQTQLAGRSAPDVFWDHVSYFPKFSKEGVLTDLAPLIAQDKVDTSIYDAKLAEGWKVDGKVYGLPKDWDTIGLFYSTKALKEAGLTPADLDGLTWNPADGGTFVKALQKLTVDENGKHADEPGFDPKKVKQYGLAMQAPTGQQDWWNFALQNGCTLQDKPWGRWTIDQPACVQAIQFVQDLRLKYHVAVPATVTNPPNGPSLDQVVGRGEAAAAMDGSWMLRAFDTALPGGGFGVADLPAGPIGKGSVYNGLTEAVYAGTKHPKEAWELLKWLTSERHQKAVAQAGAVWPGIPSLNDVFADAWKAKGVDVTGFKKAAEGTTMGYPLTEAADVYNVKALDIFNQVWLGQLSPQNAAQKITTEANAAIK</sequence>
<evidence type="ECO:0000256" key="4">
    <source>
        <dbReference type="ARBA" id="ARBA00022729"/>
    </source>
</evidence>
<keyword evidence="7" id="KW-1185">Reference proteome</keyword>
<dbReference type="InterPro" id="IPR050490">
    <property type="entry name" value="Bact_solute-bd_prot1"/>
</dbReference>
<protein>
    <submittedName>
        <fullName evidence="6">Extracellular solute-binding protein</fullName>
    </submittedName>
</protein>
<dbReference type="PANTHER" id="PTHR43649">
    <property type="entry name" value="ARABINOSE-BINDING PROTEIN-RELATED"/>
    <property type="match status" value="1"/>
</dbReference>
<comment type="similarity">
    <text evidence="2">Belongs to the bacterial solute-binding protein 1 family.</text>
</comment>
<evidence type="ECO:0000256" key="3">
    <source>
        <dbReference type="ARBA" id="ARBA00022448"/>
    </source>
</evidence>
<dbReference type="EMBL" id="VDMA02000046">
    <property type="protein sequence ID" value="KAB8173047.1"/>
    <property type="molecule type" value="Genomic_DNA"/>
</dbReference>
<evidence type="ECO:0000313" key="6">
    <source>
        <dbReference type="EMBL" id="KAB8173047.1"/>
    </source>
</evidence>
<feature type="signal peptide" evidence="5">
    <location>
        <begin position="1"/>
        <end position="19"/>
    </location>
</feature>
<dbReference type="PANTHER" id="PTHR43649:SF31">
    <property type="entry name" value="SN-GLYCEROL-3-PHOSPHATE-BINDING PERIPLASMIC PROTEIN UGPB"/>
    <property type="match status" value="1"/>
</dbReference>
<dbReference type="Pfam" id="PF01547">
    <property type="entry name" value="SBP_bac_1"/>
    <property type="match status" value="1"/>
</dbReference>
<feature type="chain" id="PRO_5038428911" evidence="5">
    <location>
        <begin position="20"/>
        <end position="445"/>
    </location>
</feature>
<name>A0A5N6AW34_9ACTN</name>
<evidence type="ECO:0000256" key="5">
    <source>
        <dbReference type="SAM" id="SignalP"/>
    </source>
</evidence>
<dbReference type="Proteomes" id="UP000313066">
    <property type="component" value="Unassembled WGS sequence"/>
</dbReference>
<gene>
    <name evidence="6" type="ORF">FH610_041865</name>
</gene>
<comment type="caution">
    <text evidence="6">The sequence shown here is derived from an EMBL/GenBank/DDBJ whole genome shotgun (WGS) entry which is preliminary data.</text>
</comment>
<reference evidence="6 7" key="1">
    <citation type="submission" date="2019-10" db="EMBL/GenBank/DDBJ databases">
        <title>Nonomuraea sp. nov., isolated from Phyllanthus amarus.</title>
        <authorList>
            <person name="Klykleung N."/>
            <person name="Tanasupawat S."/>
        </authorList>
    </citation>
    <scope>NUCLEOTIDE SEQUENCE [LARGE SCALE GENOMIC DNA]</scope>
    <source>
        <strain evidence="6 7">CR1-09</strain>
    </source>
</reference>
<accession>A0A5N6AW34</accession>
<comment type="subcellular location">
    <subcellularLocation>
        <location evidence="1">Cell envelope</location>
    </subcellularLocation>
</comment>
<evidence type="ECO:0000256" key="2">
    <source>
        <dbReference type="ARBA" id="ARBA00008520"/>
    </source>
</evidence>
<keyword evidence="4 5" id="KW-0732">Signal</keyword>
<proteinExistence type="inferred from homology"/>
<dbReference type="GO" id="GO:0030313">
    <property type="term" value="C:cell envelope"/>
    <property type="evidence" value="ECO:0007669"/>
    <property type="project" value="UniProtKB-SubCell"/>
</dbReference>
<organism evidence="6 7">
    <name type="scientific">Microbispora catharanthi</name>
    <dbReference type="NCBI Taxonomy" id="1712871"/>
    <lineage>
        <taxon>Bacteria</taxon>
        <taxon>Bacillati</taxon>
        <taxon>Actinomycetota</taxon>
        <taxon>Actinomycetes</taxon>
        <taxon>Streptosporangiales</taxon>
        <taxon>Streptosporangiaceae</taxon>
        <taxon>Microbispora</taxon>
    </lineage>
</organism>
<dbReference type="Gene3D" id="3.40.190.10">
    <property type="entry name" value="Periplasmic binding protein-like II"/>
    <property type="match status" value="1"/>
</dbReference>